<dbReference type="SMART" id="SM00418">
    <property type="entry name" value="HTH_ARSR"/>
    <property type="match status" value="1"/>
</dbReference>
<dbReference type="CDD" id="cd00090">
    <property type="entry name" value="HTH_ARSR"/>
    <property type="match status" value="1"/>
</dbReference>
<feature type="domain" description="HTH arsR-type" evidence="4">
    <location>
        <begin position="22"/>
        <end position="116"/>
    </location>
</feature>
<dbReference type="InterPro" id="IPR001845">
    <property type="entry name" value="HTH_ArsR_DNA-bd_dom"/>
</dbReference>
<name>E8N417_ANATU</name>
<keyword evidence="3" id="KW-0804">Transcription</keyword>
<evidence type="ECO:0000256" key="2">
    <source>
        <dbReference type="ARBA" id="ARBA00023125"/>
    </source>
</evidence>
<dbReference type="GO" id="GO:0003677">
    <property type="term" value="F:DNA binding"/>
    <property type="evidence" value="ECO:0007669"/>
    <property type="project" value="UniProtKB-KW"/>
</dbReference>
<proteinExistence type="predicted"/>
<dbReference type="InterPro" id="IPR036390">
    <property type="entry name" value="WH_DNA-bd_sf"/>
</dbReference>
<dbReference type="eggNOG" id="COG4189">
    <property type="taxonomic scope" value="Bacteria"/>
</dbReference>
<dbReference type="HOGENOM" id="CLU_902760_0_0_0"/>
<keyword evidence="6" id="KW-1185">Reference proteome</keyword>
<dbReference type="Gene3D" id="1.10.10.10">
    <property type="entry name" value="Winged helix-like DNA-binding domain superfamily/Winged helix DNA-binding domain"/>
    <property type="match status" value="1"/>
</dbReference>
<dbReference type="PROSITE" id="PS50987">
    <property type="entry name" value="HTH_ARSR_2"/>
    <property type="match status" value="1"/>
</dbReference>
<dbReference type="InterPro" id="IPR051011">
    <property type="entry name" value="Metal_resp_trans_reg"/>
</dbReference>
<dbReference type="PANTHER" id="PTHR43132">
    <property type="entry name" value="ARSENICAL RESISTANCE OPERON REPRESSOR ARSR-RELATED"/>
    <property type="match status" value="1"/>
</dbReference>
<dbReference type="InterPro" id="IPR036388">
    <property type="entry name" value="WH-like_DNA-bd_sf"/>
</dbReference>
<dbReference type="SUPFAM" id="SSF46785">
    <property type="entry name" value="Winged helix' DNA-binding domain"/>
    <property type="match status" value="1"/>
</dbReference>
<dbReference type="Pfam" id="PF01022">
    <property type="entry name" value="HTH_5"/>
    <property type="match status" value="1"/>
</dbReference>
<accession>E8N417</accession>
<keyword evidence="2" id="KW-0238">DNA-binding</keyword>
<dbReference type="AlphaFoldDB" id="E8N417"/>
<dbReference type="EMBL" id="AP012029">
    <property type="protein sequence ID" value="BAJ63181.1"/>
    <property type="molecule type" value="Genomic_DNA"/>
</dbReference>
<protein>
    <submittedName>
        <fullName evidence="5">ArsR family transcriptional regulator</fullName>
    </submittedName>
</protein>
<dbReference type="RefSeq" id="WP_013559569.1">
    <property type="nucleotide sequence ID" value="NC_014960.1"/>
</dbReference>
<dbReference type="STRING" id="926569.ANT_11470"/>
<evidence type="ECO:0000259" key="4">
    <source>
        <dbReference type="PROSITE" id="PS50987"/>
    </source>
</evidence>
<dbReference type="GO" id="GO:0003700">
    <property type="term" value="F:DNA-binding transcription factor activity"/>
    <property type="evidence" value="ECO:0007669"/>
    <property type="project" value="InterPro"/>
</dbReference>
<dbReference type="PANTHER" id="PTHR43132:SF2">
    <property type="entry name" value="ARSENICAL RESISTANCE OPERON REPRESSOR ARSR-RELATED"/>
    <property type="match status" value="1"/>
</dbReference>
<evidence type="ECO:0000313" key="5">
    <source>
        <dbReference type="EMBL" id="BAJ63181.1"/>
    </source>
</evidence>
<organism evidence="5 6">
    <name type="scientific">Anaerolinea thermophila (strain DSM 14523 / JCM 11388 / NBRC 100420 / UNI-1)</name>
    <dbReference type="NCBI Taxonomy" id="926569"/>
    <lineage>
        <taxon>Bacteria</taxon>
        <taxon>Bacillati</taxon>
        <taxon>Chloroflexota</taxon>
        <taxon>Anaerolineae</taxon>
        <taxon>Anaerolineales</taxon>
        <taxon>Anaerolineaceae</taxon>
        <taxon>Anaerolinea</taxon>
    </lineage>
</organism>
<gene>
    <name evidence="5" type="ordered locus">ANT_11470</name>
</gene>
<keyword evidence="1" id="KW-0805">Transcription regulation</keyword>
<dbReference type="InterPro" id="IPR011991">
    <property type="entry name" value="ArsR-like_HTH"/>
</dbReference>
<evidence type="ECO:0000256" key="1">
    <source>
        <dbReference type="ARBA" id="ARBA00023015"/>
    </source>
</evidence>
<sequence length="327" mass="36456">MTDSSMTNYEKIPNARLLELLAEDHELQKLEAVTKALGSETRLKILKFLSVHTSTVMEIAEALGLPPSTATLHINILENAGLIKTDLRPATRGLQRVCARVYDRIIIQLPAYLETAETPIEVSMPIGAYTQIQAIPTCGLVGELGIIGHLDDPSAFYEPQRIYAQLIWFRRGFLEYHFPYRLPPGSILNEIEISFEVCSEAPLHHPDWPSDITLWIGGIEIGTWTSPADFGGERGMLTPAWWDTQNSQYGLLKVWKVTSTGSYVDGVQVSSIKVKDLPIKPGEPISVRIGIKENATNVGGMNLFGSKFGNYPQDIVMRQYFKRVGKE</sequence>
<evidence type="ECO:0000313" key="6">
    <source>
        <dbReference type="Proteomes" id="UP000008922"/>
    </source>
</evidence>
<dbReference type="Proteomes" id="UP000008922">
    <property type="component" value="Chromosome"/>
</dbReference>
<reference evidence="5 6" key="1">
    <citation type="submission" date="2010-12" db="EMBL/GenBank/DDBJ databases">
        <title>Whole genome sequence of Anaerolinea thermophila UNI-1.</title>
        <authorList>
            <person name="Narita-Yamada S."/>
            <person name="Kishi E."/>
            <person name="Watanabe Y."/>
            <person name="Takasaki K."/>
            <person name="Ankai A."/>
            <person name="Oguchi A."/>
            <person name="Fukui S."/>
            <person name="Takahashi M."/>
            <person name="Yashiro I."/>
            <person name="Hosoyama A."/>
            <person name="Sekiguchi Y."/>
            <person name="Hanada S."/>
            <person name="Fujita N."/>
        </authorList>
    </citation>
    <scope>NUCLEOTIDE SEQUENCE [LARGE SCALE GENOMIC DNA]</scope>
    <source>
        <strain evidence="6">DSM 14523 / JCM 11388 / NBRC 100420 / UNI-1</strain>
    </source>
</reference>
<evidence type="ECO:0000256" key="3">
    <source>
        <dbReference type="ARBA" id="ARBA00023163"/>
    </source>
</evidence>
<dbReference type="KEGG" id="atm:ANT_11470"/>
<dbReference type="InParanoid" id="E8N417"/>